<reference evidence="8 9" key="1">
    <citation type="submission" date="2015-09" db="EMBL/GenBank/DDBJ databases">
        <authorList>
            <consortium name="Pathogen Informatics"/>
        </authorList>
    </citation>
    <scope>NUCLEOTIDE SEQUENCE [LARGE SCALE GENOMIC DNA]</scope>
    <source>
        <strain evidence="8 9">2789STDY5834970</strain>
    </source>
</reference>
<dbReference type="GO" id="GO:0006520">
    <property type="term" value="P:amino acid metabolic process"/>
    <property type="evidence" value="ECO:0007669"/>
    <property type="project" value="InterPro"/>
</dbReference>
<dbReference type="Pfam" id="PF00155">
    <property type="entry name" value="Aminotran_1_2"/>
    <property type="match status" value="1"/>
</dbReference>
<dbReference type="InterPro" id="IPR050596">
    <property type="entry name" value="AspAT/PAT-like"/>
</dbReference>
<dbReference type="PANTHER" id="PTHR46383">
    <property type="entry name" value="ASPARTATE AMINOTRANSFERASE"/>
    <property type="match status" value="1"/>
</dbReference>
<dbReference type="GO" id="GO:0008483">
    <property type="term" value="F:transaminase activity"/>
    <property type="evidence" value="ECO:0007669"/>
    <property type="project" value="UniProtKB-KW"/>
</dbReference>
<sequence length="394" mass="44013">MDYDKLIAPAAKAMRPSGIRKFFDLAAEMPECISLGVGEPDFKTPWAVREAGIESLEHGRTRYTSNAGLKELRAEISRYLERRMNLRYDPMRQILVTVGGSEAIDMCIRTLVQPGDEVIIPEPCFVCYEPITTLSGGVPVHVACRQEDEFRLRAEALKAAITPKTKLVIMPFPNNPTGAVMEREDLEAVAEVLRGTDIMVLSDEIYAELNYGLRPHVSIATLPGMAERTIVVNGFSKSYAMTGWRLGYACGPEAVIKIMTKIHQSAIMSAPTTSQYAAITALKECDGEIDRMRDEYNMRRRLVVRSFNDMGLTCFEPRGAFYAFPCIKSTGMSSQEFCTKLLEQKHVAIIPGDAFGASGEGYCRVSYAYSVEHLTEALKRIREFLMENNIYHGN</sequence>
<dbReference type="EC" id="2.6.1.-" evidence="6"/>
<keyword evidence="5" id="KW-0663">Pyridoxal phosphate</keyword>
<evidence type="ECO:0000313" key="8">
    <source>
        <dbReference type="EMBL" id="CUM96015.1"/>
    </source>
</evidence>
<dbReference type="PROSITE" id="PS00105">
    <property type="entry name" value="AA_TRANSFER_CLASS_1"/>
    <property type="match status" value="1"/>
</dbReference>
<evidence type="ECO:0000256" key="5">
    <source>
        <dbReference type="ARBA" id="ARBA00022898"/>
    </source>
</evidence>
<gene>
    <name evidence="8" type="primary">patA</name>
    <name evidence="8" type="ORF">ERS852582_01304</name>
</gene>
<dbReference type="InterPro" id="IPR015421">
    <property type="entry name" value="PyrdxlP-dep_Trfase_major"/>
</dbReference>
<dbReference type="InterPro" id="IPR015422">
    <property type="entry name" value="PyrdxlP-dep_Trfase_small"/>
</dbReference>
<dbReference type="AlphaFoldDB" id="A0A173T2A0"/>
<evidence type="ECO:0000313" key="9">
    <source>
        <dbReference type="Proteomes" id="UP000095649"/>
    </source>
</evidence>
<dbReference type="InterPro" id="IPR004838">
    <property type="entry name" value="NHTrfase_class1_PyrdxlP-BS"/>
</dbReference>
<dbReference type="CDD" id="cd00609">
    <property type="entry name" value="AAT_like"/>
    <property type="match status" value="1"/>
</dbReference>
<dbReference type="EMBL" id="CYXN01000008">
    <property type="protein sequence ID" value="CUM96015.1"/>
    <property type="molecule type" value="Genomic_DNA"/>
</dbReference>
<comment type="similarity">
    <text evidence="2 6">Belongs to the class-I pyridoxal-phosphate-dependent aminotransferase family.</text>
</comment>
<feature type="domain" description="Aminotransferase class I/classII large" evidence="7">
    <location>
        <begin position="31"/>
        <end position="381"/>
    </location>
</feature>
<dbReference type="Proteomes" id="UP000095649">
    <property type="component" value="Unassembled WGS sequence"/>
</dbReference>
<evidence type="ECO:0000256" key="2">
    <source>
        <dbReference type="ARBA" id="ARBA00007441"/>
    </source>
</evidence>
<dbReference type="SUPFAM" id="SSF53383">
    <property type="entry name" value="PLP-dependent transferases"/>
    <property type="match status" value="1"/>
</dbReference>
<comment type="cofactor">
    <cofactor evidence="1 6">
        <name>pyridoxal 5'-phosphate</name>
        <dbReference type="ChEBI" id="CHEBI:597326"/>
    </cofactor>
</comment>
<protein>
    <recommendedName>
        <fullName evidence="6">Aminotransferase</fullName>
        <ecNumber evidence="6">2.6.1.-</ecNumber>
    </recommendedName>
</protein>
<evidence type="ECO:0000256" key="4">
    <source>
        <dbReference type="ARBA" id="ARBA00022679"/>
    </source>
</evidence>
<dbReference type="FunFam" id="3.40.640.10:FF:000033">
    <property type="entry name" value="Aspartate aminotransferase"/>
    <property type="match status" value="1"/>
</dbReference>
<organism evidence="8 9">
    <name type="scientific">Faecalibacterium prausnitzii</name>
    <dbReference type="NCBI Taxonomy" id="853"/>
    <lineage>
        <taxon>Bacteria</taxon>
        <taxon>Bacillati</taxon>
        <taxon>Bacillota</taxon>
        <taxon>Clostridia</taxon>
        <taxon>Eubacteriales</taxon>
        <taxon>Oscillospiraceae</taxon>
        <taxon>Faecalibacterium</taxon>
    </lineage>
</organism>
<dbReference type="OrthoDB" id="9802328at2"/>
<evidence type="ECO:0000256" key="3">
    <source>
        <dbReference type="ARBA" id="ARBA00022576"/>
    </source>
</evidence>
<evidence type="ECO:0000259" key="7">
    <source>
        <dbReference type="Pfam" id="PF00155"/>
    </source>
</evidence>
<evidence type="ECO:0000256" key="6">
    <source>
        <dbReference type="RuleBase" id="RU000481"/>
    </source>
</evidence>
<dbReference type="Gene3D" id="3.40.640.10">
    <property type="entry name" value="Type I PLP-dependent aspartate aminotransferase-like (Major domain)"/>
    <property type="match status" value="1"/>
</dbReference>
<dbReference type="RefSeq" id="WP_055185852.1">
    <property type="nucleotide sequence ID" value="NZ_CYXN01000008.1"/>
</dbReference>
<evidence type="ECO:0000256" key="1">
    <source>
        <dbReference type="ARBA" id="ARBA00001933"/>
    </source>
</evidence>
<keyword evidence="3 6" id="KW-0032">Aminotransferase</keyword>
<dbReference type="InterPro" id="IPR015424">
    <property type="entry name" value="PyrdxlP-dep_Trfase"/>
</dbReference>
<dbReference type="InterPro" id="IPR004839">
    <property type="entry name" value="Aminotransferase_I/II_large"/>
</dbReference>
<name>A0A173T2A0_9FIRM</name>
<proteinExistence type="inferred from homology"/>
<dbReference type="Gene3D" id="3.90.1150.10">
    <property type="entry name" value="Aspartate Aminotransferase, domain 1"/>
    <property type="match status" value="1"/>
</dbReference>
<dbReference type="GO" id="GO:0030170">
    <property type="term" value="F:pyridoxal phosphate binding"/>
    <property type="evidence" value="ECO:0007669"/>
    <property type="project" value="InterPro"/>
</dbReference>
<keyword evidence="4 6" id="KW-0808">Transferase</keyword>
<accession>A0A173T2A0</accession>
<dbReference type="PANTHER" id="PTHR46383:SF3">
    <property type="entry name" value="ASPARTATE AMINOTRANSFERASE-RELATED"/>
    <property type="match status" value="1"/>
</dbReference>